<name>A0A5E7U8B0_PSEFL</name>
<accession>A0A5E7U8B0</accession>
<keyword evidence="2" id="KW-1133">Transmembrane helix</keyword>
<reference evidence="4 5" key="1">
    <citation type="submission" date="2019-09" db="EMBL/GenBank/DDBJ databases">
        <authorList>
            <person name="Chandra G."/>
            <person name="Truman W A."/>
        </authorList>
    </citation>
    <scope>NUCLEOTIDE SEQUENCE [LARGE SCALE GENOMIC DNA]</scope>
    <source>
        <strain evidence="4">PS938</strain>
    </source>
</reference>
<dbReference type="AlphaFoldDB" id="A0A5E7U8B0"/>
<dbReference type="RefSeq" id="WP_150673073.1">
    <property type="nucleotide sequence ID" value="NZ_CABVJE010000013.1"/>
</dbReference>
<evidence type="ECO:0000313" key="5">
    <source>
        <dbReference type="Proteomes" id="UP000327191"/>
    </source>
</evidence>
<sequence>MTLGAQLGIAIAETAVSTDQCKACQRKGLPILPLRHALVPRSPNEPVRPDTVQIDTRPGLRTLRAGYLYVLLDRKIWQAYQVSPDGYLRQFNPYAPAPANETPLSDACVSANHDCPASFLNIDTDKHTQAWLAFATDPWPASVLDAYKAGHASERFHKLDLASARDNPASVGLAMTDENLQVDKQVYEYQRHPATQWPITTEHDWRSYEHPPQESTPRFDSVHGFHSRAHRLNALKGFLRNVIPQHKLQQGVLAFVLDDIIGLVQELNDTRNRWIQQRQAWMNDPDRAYQYQTSQLLLAIREVHRERAEGQTPLPASVEPMTGDGPPVFSSPEEQRERIVQKRTLAANQNLEERYDEQSRALFHQLYEQEWANYQRYIDQSAHAYVAACRSRQFACIEQNDYDGDDRPSGRAYSQTMALCLEGGISEAPASQENDTQTQEAGPTASLWSTWLKNPQSPVYRALLLRDKRLLADLLPSFNATGDTDWNDSEKLYSAITKLIDNDDFKHHVRPRLQHAMAQLLGALNAAAVRLQPSLGPGVGRVVSRLNSASQLLYNGIHLTELKVKMKLGEYYALQCEHLRNLQHKAADAIDRTWKGLKDELGNIDDEARKARKQVRPLIQGGLLSLTVLTPKIANLSVTISVWVEGQVTELQDTLMRQANLGVDQLGKGAHATLVEIAVGVGTLDPQARKVLQGVKVSSYLAAKWVRSGFTGLRGAVGSSELLLAMGGMYLLSDSLNKTLKDVEQAMGEKAVEARLALYGSSLGVLGGGVEIVGIALEKGAERVQKVSSLSTQAMTAAKATARVGNVFVRVGGSIGAVAGLYDATRAGFAANRTSKAGDTSAAGLYALSTGVSGAGGVIGIVAAVSGSTVLLGPLGIAILLGLAGYGLYKWAESEESTPLDRWARRCFFGKHNEVPPIHWNKPEHAPIAIAELNAATIGVEAGINFRLRIVDSGSHDWGGPMGSVGAPIHEQHLEYRLVLPLFDANRSAYRWSLTVHRHGDGSANQYTGGEVLAEGELNPPTLATAAGERRVALAAPKRPNKPDYRANTTTPMQEVRTVTLADARTHQVKDIKGAIVLLPDTRRHNIEAATLSVTYWPDRDIHDAYAELTLMDSL</sequence>
<dbReference type="EMBL" id="CABVJE010000013">
    <property type="protein sequence ID" value="VVQ06669.1"/>
    <property type="molecule type" value="Genomic_DNA"/>
</dbReference>
<dbReference type="OrthoDB" id="7006603at2"/>
<dbReference type="Pfam" id="PF20249">
    <property type="entry name" value="VasX_N"/>
    <property type="match status" value="1"/>
</dbReference>
<keyword evidence="2" id="KW-0812">Transmembrane</keyword>
<dbReference type="NCBIfam" id="NF041559">
    <property type="entry name" value="BTH_I2691_fam"/>
    <property type="match status" value="1"/>
</dbReference>
<evidence type="ECO:0000256" key="2">
    <source>
        <dbReference type="SAM" id="Phobius"/>
    </source>
</evidence>
<gene>
    <name evidence="4" type="ORF">PS938_03061</name>
</gene>
<dbReference type="InterPro" id="IPR046864">
    <property type="entry name" value="VasX_N"/>
</dbReference>
<proteinExistence type="predicted"/>
<dbReference type="InterPro" id="IPR048126">
    <property type="entry name" value="Toxin_VasX"/>
</dbReference>
<feature type="region of interest" description="Disordered" evidence="1">
    <location>
        <begin position="309"/>
        <end position="334"/>
    </location>
</feature>
<evidence type="ECO:0000259" key="3">
    <source>
        <dbReference type="Pfam" id="PF20249"/>
    </source>
</evidence>
<dbReference type="Proteomes" id="UP000327191">
    <property type="component" value="Unassembled WGS sequence"/>
</dbReference>
<feature type="transmembrane region" description="Helical" evidence="2">
    <location>
        <begin position="843"/>
        <end position="865"/>
    </location>
</feature>
<feature type="domain" description="Toxin VasX N-terminal region" evidence="3">
    <location>
        <begin position="21"/>
        <end position="165"/>
    </location>
</feature>
<keyword evidence="2" id="KW-0472">Membrane</keyword>
<dbReference type="CDD" id="cd20707">
    <property type="entry name" value="MIX_III"/>
    <property type="match status" value="1"/>
</dbReference>
<organism evidence="4 5">
    <name type="scientific">Pseudomonas fluorescens</name>
    <dbReference type="NCBI Taxonomy" id="294"/>
    <lineage>
        <taxon>Bacteria</taxon>
        <taxon>Pseudomonadati</taxon>
        <taxon>Pseudomonadota</taxon>
        <taxon>Gammaproteobacteria</taxon>
        <taxon>Pseudomonadales</taxon>
        <taxon>Pseudomonadaceae</taxon>
        <taxon>Pseudomonas</taxon>
    </lineage>
</organism>
<evidence type="ECO:0000256" key="1">
    <source>
        <dbReference type="SAM" id="MobiDB-lite"/>
    </source>
</evidence>
<evidence type="ECO:0000313" key="4">
    <source>
        <dbReference type="EMBL" id="VVQ06669.1"/>
    </source>
</evidence>
<protein>
    <recommendedName>
        <fullName evidence="3">Toxin VasX N-terminal region domain-containing protein</fullName>
    </recommendedName>
</protein>
<feature type="transmembrane region" description="Helical" evidence="2">
    <location>
        <begin position="871"/>
        <end position="889"/>
    </location>
</feature>